<evidence type="ECO:0000313" key="3">
    <source>
        <dbReference type="Proteomes" id="UP000001360"/>
    </source>
</evidence>
<gene>
    <name evidence="2" type="ordered locus">Blon_1676</name>
</gene>
<dbReference type="Proteomes" id="UP000001360">
    <property type="component" value="Chromosome"/>
</dbReference>
<evidence type="ECO:0000313" key="2">
    <source>
        <dbReference type="EMBL" id="ACJ52752.1"/>
    </source>
</evidence>
<dbReference type="EMBL" id="CP001095">
    <property type="protein sequence ID" value="ACJ52752.1"/>
    <property type="molecule type" value="Genomic_DNA"/>
</dbReference>
<reference evidence="2 3" key="1">
    <citation type="journal article" date="2008" name="Proc. Natl. Acad. Sci. U.S.A.">
        <title>The genome sequence of Bifidobacterium longum subsp. infantis reveals adaptations for milk utilization within the infant microbiome.</title>
        <authorList>
            <person name="Sela D.A."/>
            <person name="Chapman J."/>
            <person name="Adeuya A."/>
            <person name="Kim J.H."/>
            <person name="Chen F."/>
            <person name="Whitehead T.R."/>
            <person name="Lapidus A."/>
            <person name="Rokhsar D.S."/>
            <person name="Lebrilla C.B."/>
            <person name="German J.B."/>
            <person name="Price N.P."/>
            <person name="Richardson P.M."/>
            <person name="Mills D.A."/>
        </authorList>
    </citation>
    <scope>NUCLEOTIDE SEQUENCE [LARGE SCALE GENOMIC DNA]</scope>
    <source>
        <strain evidence="3">ATCC 15697 / DSM 20088 / JCM 1222 / NCTC 11817 / S12 [JGI]</strain>
    </source>
</reference>
<evidence type="ECO:0000256" key="1">
    <source>
        <dbReference type="SAM" id="MobiDB-lite"/>
    </source>
</evidence>
<organism evidence="2 3">
    <name type="scientific">Bifidobacterium longum subsp. infantis (strain ATCC 15697 / DSM 20088 / JCM 1222 / NCTC 11817 / S12)</name>
    <dbReference type="NCBI Taxonomy" id="391904"/>
    <lineage>
        <taxon>Bacteria</taxon>
        <taxon>Bacillati</taxon>
        <taxon>Actinomycetota</taxon>
        <taxon>Actinomycetes</taxon>
        <taxon>Bifidobacteriales</taxon>
        <taxon>Bifidobacteriaceae</taxon>
        <taxon>Bifidobacterium</taxon>
    </lineage>
</organism>
<dbReference type="AlphaFoldDB" id="B7GSS2"/>
<accession>B7GSS2</accession>
<feature type="region of interest" description="Disordered" evidence="1">
    <location>
        <begin position="88"/>
        <end position="130"/>
    </location>
</feature>
<sequence>MTACLFMFQSGCVMDKCGMKAVSESKSDCFAHRRIPYLGRLAGPHPPRRVRQSTPMSPIGEIVNGRRRITTPWHGGSAWRLGMAARPGARHHARVLGEPSGRPRSADLRPQHLGRHPPARGGLTPGRLIQ</sequence>
<protein>
    <submittedName>
        <fullName evidence="2">Uncharacterized protein</fullName>
    </submittedName>
</protein>
<dbReference type="KEGG" id="bln:Blon_1676"/>
<name>B7GSS2_BIFLS</name>
<proteinExistence type="predicted"/>